<dbReference type="AlphaFoldDB" id="Q4TJ31"/>
<feature type="non-terminal residue" evidence="1">
    <location>
        <position position="1"/>
    </location>
</feature>
<reference evidence="1" key="2">
    <citation type="submission" date="2004-02" db="EMBL/GenBank/DDBJ databases">
        <authorList>
            <consortium name="Genoscope"/>
            <consortium name="Whitehead Institute Centre for Genome Research"/>
        </authorList>
    </citation>
    <scope>NUCLEOTIDE SEQUENCE</scope>
</reference>
<sequence length="44" mass="4790">LISPPVSSAFAQEWKNLSFTSLTRPGTFLTPRLPHPSIPPSLSL</sequence>
<dbReference type="KEGG" id="tng:GSTEN00007752G001"/>
<gene>
    <name evidence="1" type="ORF">GSTENG00007752001</name>
</gene>
<comment type="caution">
    <text evidence="1">The sequence shown here is derived from an EMBL/GenBank/DDBJ whole genome shotgun (WGS) entry which is preliminary data.</text>
</comment>
<evidence type="ECO:0000313" key="1">
    <source>
        <dbReference type="EMBL" id="CAF87101.1"/>
    </source>
</evidence>
<name>Q4TJ31_TETNG</name>
<protein>
    <submittedName>
        <fullName evidence="1">(spotted green pufferfish) hypothetical protein</fullName>
    </submittedName>
</protein>
<accession>Q4TJ31</accession>
<reference evidence="1" key="1">
    <citation type="journal article" date="2004" name="Nature">
        <title>Genome duplication in the teleost fish Tetraodon nigroviridis reveals the early vertebrate proto-karyotype.</title>
        <authorList>
            <person name="Jaillon O."/>
            <person name="Aury J.-M."/>
            <person name="Brunet F."/>
            <person name="Petit J.-L."/>
            <person name="Stange-Thomann N."/>
            <person name="Mauceli E."/>
            <person name="Bouneau L."/>
            <person name="Fischer C."/>
            <person name="Ozouf-Costaz C."/>
            <person name="Bernot A."/>
            <person name="Nicaud S."/>
            <person name="Jaffe D."/>
            <person name="Fisher S."/>
            <person name="Lutfalla G."/>
            <person name="Dossat C."/>
            <person name="Segurens B."/>
            <person name="Dasilva C."/>
            <person name="Salanoubat M."/>
            <person name="Levy M."/>
            <person name="Boudet N."/>
            <person name="Castellano S."/>
            <person name="Anthouard V."/>
            <person name="Jubin C."/>
            <person name="Castelli V."/>
            <person name="Katinka M."/>
            <person name="Vacherie B."/>
            <person name="Biemont C."/>
            <person name="Skalli Z."/>
            <person name="Cattolico L."/>
            <person name="Poulain J."/>
            <person name="De Berardinis V."/>
            <person name="Cruaud C."/>
            <person name="Duprat S."/>
            <person name="Brottier P."/>
            <person name="Coutanceau J.-P."/>
            <person name="Gouzy J."/>
            <person name="Parra G."/>
            <person name="Lardier G."/>
            <person name="Chapple C."/>
            <person name="McKernan K.J."/>
            <person name="McEwan P."/>
            <person name="Bosak S."/>
            <person name="Kellis M."/>
            <person name="Volff J.-N."/>
            <person name="Guigo R."/>
            <person name="Zody M.C."/>
            <person name="Mesirov J."/>
            <person name="Lindblad-Toh K."/>
            <person name="Birren B."/>
            <person name="Nusbaum C."/>
            <person name="Kahn D."/>
            <person name="Robinson-Rechavi M."/>
            <person name="Laudet V."/>
            <person name="Schachter V."/>
            <person name="Quetier F."/>
            <person name="Saurin W."/>
            <person name="Scarpelli C."/>
            <person name="Wincker P."/>
            <person name="Lander E.S."/>
            <person name="Weissenbach J."/>
            <person name="Roest Crollius H."/>
        </authorList>
    </citation>
    <scope>NUCLEOTIDE SEQUENCE [LARGE SCALE GENOMIC DNA]</scope>
</reference>
<dbReference type="EMBL" id="CAAE01000921">
    <property type="protein sequence ID" value="CAF87101.1"/>
    <property type="molecule type" value="Genomic_DNA"/>
</dbReference>
<organism evidence="1">
    <name type="scientific">Tetraodon nigroviridis</name>
    <name type="common">Spotted green pufferfish</name>
    <name type="synonym">Chelonodon nigroviridis</name>
    <dbReference type="NCBI Taxonomy" id="99883"/>
    <lineage>
        <taxon>Eukaryota</taxon>
        <taxon>Metazoa</taxon>
        <taxon>Chordata</taxon>
        <taxon>Craniata</taxon>
        <taxon>Vertebrata</taxon>
        <taxon>Euteleostomi</taxon>
        <taxon>Actinopterygii</taxon>
        <taxon>Neopterygii</taxon>
        <taxon>Teleostei</taxon>
        <taxon>Neoteleostei</taxon>
        <taxon>Acanthomorphata</taxon>
        <taxon>Eupercaria</taxon>
        <taxon>Tetraodontiformes</taxon>
        <taxon>Tetradontoidea</taxon>
        <taxon>Tetraodontidae</taxon>
        <taxon>Tetraodon</taxon>
    </lineage>
</organism>
<proteinExistence type="predicted"/>